<name>A0A8J3R7R2_9ACTN</name>
<gene>
    <name evidence="4" type="ORF">Mth01_16430</name>
</gene>
<sequence length="670" mass="73062">MSQSPDAPFADLQEYVALPRVVSLRLSPDGTRLVAVAQSLNPDEISYGTALWEIPLDGDGEPYRLTRSAKGEAGAVFAPGGGVLFTSRRPDETVKDSGDGDVPALWLLPPRGEARRIATRPGGIGGVRAAGDAIVYAAQVLPGDAATEEERRKARKEAGISAILHEDYPVRYWDHDLGPDQTRLFAAPAHDLAAARDLTPEPGGAMDERLSFDVTPDGSTVIATWRVPMSKGELRFELVAIDVADGSRRTLAASDSHDFGGPVAVSPDGRHVACVRERHGTEEMSAKLELWVVDLTTGEGRALGGELFPAAIAWAPSSKEIFFAADHRGRRPVFRVDIDSGAVARLTPDDGSYLELCPAPDDSAHPGSVYALRSAVDSPPRPVRIAPDGSVAELPSPTPRLDLPGTLTEVEATAEDGTPLRGWLVLPAGASAEDPAPFLLWIHGGPVSSWNDWSWRWNPWIMARHGYAVLLPDPCLSTGYGQAMIDRGWGEWGPVTHADLMTITDECLKRPEVDDQRIAAMGGSFGGYMANWVAGHTDRFRAVVTHASLWNLDQFAGTTDASMYWQREFGAPGSARYERLSPHRSLHAITTPMLVIHGDRDYRVPIGEALRLWWDLRRSEVESKFLYFPDENHWVLRPGNIVVWYRTVLDFLGHHVLGETTGQEGDDRDG</sequence>
<dbReference type="GO" id="GO:0004252">
    <property type="term" value="F:serine-type endopeptidase activity"/>
    <property type="evidence" value="ECO:0007669"/>
    <property type="project" value="TreeGrafter"/>
</dbReference>
<reference evidence="4" key="1">
    <citation type="submission" date="2021-01" db="EMBL/GenBank/DDBJ databases">
        <title>Whole genome shotgun sequence of Sphaerimonospora thailandensis NBRC 107569.</title>
        <authorList>
            <person name="Komaki H."/>
            <person name="Tamura T."/>
        </authorList>
    </citation>
    <scope>NUCLEOTIDE SEQUENCE</scope>
    <source>
        <strain evidence="4">NBRC 107569</strain>
    </source>
</reference>
<dbReference type="SUPFAM" id="SSF53474">
    <property type="entry name" value="alpha/beta-Hydrolases"/>
    <property type="match status" value="1"/>
</dbReference>
<dbReference type="PANTHER" id="PTHR42776:SF13">
    <property type="entry name" value="DIPEPTIDYL-PEPTIDASE 5"/>
    <property type="match status" value="1"/>
</dbReference>
<keyword evidence="1" id="KW-0732">Signal</keyword>
<dbReference type="GO" id="GO:0006508">
    <property type="term" value="P:proteolysis"/>
    <property type="evidence" value="ECO:0007669"/>
    <property type="project" value="InterPro"/>
</dbReference>
<dbReference type="SUPFAM" id="SSF82171">
    <property type="entry name" value="DPP6 N-terminal domain-like"/>
    <property type="match status" value="1"/>
</dbReference>
<dbReference type="PANTHER" id="PTHR42776">
    <property type="entry name" value="SERINE PEPTIDASE S9 FAMILY MEMBER"/>
    <property type="match status" value="1"/>
</dbReference>
<dbReference type="EMBL" id="BOOG01000014">
    <property type="protein sequence ID" value="GIH69390.1"/>
    <property type="molecule type" value="Genomic_DNA"/>
</dbReference>
<dbReference type="Proteomes" id="UP000610966">
    <property type="component" value="Unassembled WGS sequence"/>
</dbReference>
<evidence type="ECO:0000256" key="2">
    <source>
        <dbReference type="ARBA" id="ARBA00022801"/>
    </source>
</evidence>
<keyword evidence="5" id="KW-1185">Reference proteome</keyword>
<dbReference type="Gene3D" id="2.120.10.30">
    <property type="entry name" value="TolB, C-terminal domain"/>
    <property type="match status" value="2"/>
</dbReference>
<dbReference type="Pfam" id="PF00326">
    <property type="entry name" value="Peptidase_S9"/>
    <property type="match status" value="1"/>
</dbReference>
<organism evidence="4 5">
    <name type="scientific">Sphaerimonospora thailandensis</name>
    <dbReference type="NCBI Taxonomy" id="795644"/>
    <lineage>
        <taxon>Bacteria</taxon>
        <taxon>Bacillati</taxon>
        <taxon>Actinomycetota</taxon>
        <taxon>Actinomycetes</taxon>
        <taxon>Streptosporangiales</taxon>
        <taxon>Streptosporangiaceae</taxon>
        <taxon>Sphaerimonospora</taxon>
    </lineage>
</organism>
<evidence type="ECO:0000313" key="5">
    <source>
        <dbReference type="Proteomes" id="UP000610966"/>
    </source>
</evidence>
<keyword evidence="2" id="KW-0378">Hydrolase</keyword>
<comment type="caution">
    <text evidence="4">The sequence shown here is derived from an EMBL/GenBank/DDBJ whole genome shotgun (WGS) entry which is preliminary data.</text>
</comment>
<dbReference type="InterPro" id="IPR001375">
    <property type="entry name" value="Peptidase_S9_cat"/>
</dbReference>
<dbReference type="InterPro" id="IPR029058">
    <property type="entry name" value="AB_hydrolase_fold"/>
</dbReference>
<feature type="domain" description="Peptidase S9 prolyl oligopeptidase catalytic" evidence="3">
    <location>
        <begin position="453"/>
        <end position="656"/>
    </location>
</feature>
<accession>A0A8J3R7R2</accession>
<evidence type="ECO:0000256" key="1">
    <source>
        <dbReference type="ARBA" id="ARBA00022729"/>
    </source>
</evidence>
<protein>
    <submittedName>
        <fullName evidence="4">Peptidase S9</fullName>
    </submittedName>
</protein>
<evidence type="ECO:0000259" key="3">
    <source>
        <dbReference type="Pfam" id="PF00326"/>
    </source>
</evidence>
<dbReference type="RefSeq" id="WP_204013865.1">
    <property type="nucleotide sequence ID" value="NZ_BOOG01000014.1"/>
</dbReference>
<dbReference type="InterPro" id="IPR011042">
    <property type="entry name" value="6-blade_b-propeller_TolB-like"/>
</dbReference>
<dbReference type="AlphaFoldDB" id="A0A8J3R7R2"/>
<evidence type="ECO:0000313" key="4">
    <source>
        <dbReference type="EMBL" id="GIH69390.1"/>
    </source>
</evidence>
<proteinExistence type="predicted"/>
<dbReference type="Gene3D" id="3.40.50.1820">
    <property type="entry name" value="alpha/beta hydrolase"/>
    <property type="match status" value="1"/>
</dbReference>